<sequence length="151" mass="17108">MKTFPKCDPCLINELQSRQSKSTKVSQVKRGNQVFTSPGDIAQAFNNHFTNIGQSLAQEIPSSEIDPLAYVNPCINNLAPVYLCNLFAPRTPNYYFRNAKKKLMLPKPRTDYLKRSFSYSGALLWNNLPEEIRTSNSLGFSVKRSSHTVVF</sequence>
<comment type="caution">
    <text evidence="1">The sequence shown here is derived from an EMBL/GenBank/DDBJ whole genome shotgun (WGS) entry which is preliminary data.</text>
</comment>
<protein>
    <submittedName>
        <fullName evidence="1">Uncharacterized protein</fullName>
    </submittedName>
</protein>
<name>A0ABN8PBN1_9CNID</name>
<organism evidence="1 2">
    <name type="scientific">Porites evermanni</name>
    <dbReference type="NCBI Taxonomy" id="104178"/>
    <lineage>
        <taxon>Eukaryota</taxon>
        <taxon>Metazoa</taxon>
        <taxon>Cnidaria</taxon>
        <taxon>Anthozoa</taxon>
        <taxon>Hexacorallia</taxon>
        <taxon>Scleractinia</taxon>
        <taxon>Fungiina</taxon>
        <taxon>Poritidae</taxon>
        <taxon>Porites</taxon>
    </lineage>
</organism>
<dbReference type="EMBL" id="CALNXI010000802">
    <property type="protein sequence ID" value="CAH3140504.1"/>
    <property type="molecule type" value="Genomic_DNA"/>
</dbReference>
<keyword evidence="2" id="KW-1185">Reference proteome</keyword>
<evidence type="ECO:0000313" key="2">
    <source>
        <dbReference type="Proteomes" id="UP001159427"/>
    </source>
</evidence>
<evidence type="ECO:0000313" key="1">
    <source>
        <dbReference type="EMBL" id="CAH3140504.1"/>
    </source>
</evidence>
<proteinExistence type="predicted"/>
<reference evidence="1 2" key="1">
    <citation type="submission" date="2022-05" db="EMBL/GenBank/DDBJ databases">
        <authorList>
            <consortium name="Genoscope - CEA"/>
            <person name="William W."/>
        </authorList>
    </citation>
    <scope>NUCLEOTIDE SEQUENCE [LARGE SCALE GENOMIC DNA]</scope>
</reference>
<dbReference type="Proteomes" id="UP001159427">
    <property type="component" value="Unassembled WGS sequence"/>
</dbReference>
<accession>A0ABN8PBN1</accession>
<gene>
    <name evidence="1" type="ORF">PEVE_00041836</name>
</gene>